<evidence type="ECO:0000313" key="3">
    <source>
        <dbReference type="EMBL" id="QIN80271.1"/>
    </source>
</evidence>
<dbReference type="AlphaFoldDB" id="A0A6G8Q1C6"/>
<evidence type="ECO:0000259" key="2">
    <source>
        <dbReference type="Pfam" id="PF03703"/>
    </source>
</evidence>
<name>A0A6G8Q1C6_9ACTN</name>
<keyword evidence="4" id="KW-1185">Reference proteome</keyword>
<feature type="domain" description="YdbS-like PH" evidence="2">
    <location>
        <begin position="72"/>
        <end position="148"/>
    </location>
</feature>
<dbReference type="Pfam" id="PF03703">
    <property type="entry name" value="bPH_2"/>
    <property type="match status" value="1"/>
</dbReference>
<evidence type="ECO:0000256" key="1">
    <source>
        <dbReference type="SAM" id="Phobius"/>
    </source>
</evidence>
<keyword evidence="1" id="KW-0472">Membrane</keyword>
<gene>
    <name evidence="3" type="ORF">GBA65_19055</name>
</gene>
<dbReference type="PANTHER" id="PTHR34473:SF2">
    <property type="entry name" value="UPF0699 TRANSMEMBRANE PROTEIN YDBT"/>
    <property type="match status" value="1"/>
</dbReference>
<dbReference type="KEGG" id="rmar:GBA65_19055"/>
<dbReference type="PANTHER" id="PTHR34473">
    <property type="entry name" value="UPF0699 TRANSMEMBRANE PROTEIN YDBS"/>
    <property type="match status" value="1"/>
</dbReference>
<dbReference type="InterPro" id="IPR005182">
    <property type="entry name" value="YdbS-like_PH"/>
</dbReference>
<protein>
    <submittedName>
        <fullName evidence="3">PH domain-containing protein</fullName>
    </submittedName>
</protein>
<dbReference type="RefSeq" id="WP_166397942.1">
    <property type="nucleotide sequence ID" value="NZ_CP045121.1"/>
</dbReference>
<organism evidence="3 4">
    <name type="scientific">Rubrobacter marinus</name>
    <dbReference type="NCBI Taxonomy" id="2653852"/>
    <lineage>
        <taxon>Bacteria</taxon>
        <taxon>Bacillati</taxon>
        <taxon>Actinomycetota</taxon>
        <taxon>Rubrobacteria</taxon>
        <taxon>Rubrobacterales</taxon>
        <taxon>Rubrobacteraceae</taxon>
        <taxon>Rubrobacter</taxon>
    </lineage>
</organism>
<accession>A0A6G8Q1C6</accession>
<feature type="transmembrane region" description="Helical" evidence="1">
    <location>
        <begin position="21"/>
        <end position="40"/>
    </location>
</feature>
<feature type="transmembrane region" description="Helical" evidence="1">
    <location>
        <begin position="46"/>
        <end position="72"/>
    </location>
</feature>
<dbReference type="EMBL" id="CP045121">
    <property type="protein sequence ID" value="QIN80271.1"/>
    <property type="molecule type" value="Genomic_DNA"/>
</dbReference>
<keyword evidence="1" id="KW-1133">Transmembrane helix</keyword>
<dbReference type="Proteomes" id="UP000502706">
    <property type="component" value="Chromosome"/>
</dbReference>
<evidence type="ECO:0000313" key="4">
    <source>
        <dbReference type="Proteomes" id="UP000502706"/>
    </source>
</evidence>
<sequence length="158" mass="17613">MKAEPGERLDPRARSLWRVTGALQALPILAGGAFGTYVLYRNEAAAYLAALPVLAALALAVLLVVFLPPLLWRRWRYEIRQLEVDLQRGLLRVTRTLVPMARVQHVDTRQGPLQRRFGLSTVVFYTAAGPNEIPQLATGTAAEVRDRIAELTREADEL</sequence>
<reference evidence="3 4" key="1">
    <citation type="submission" date="2019-10" db="EMBL/GenBank/DDBJ databases">
        <title>Rubrobacter sp nov SCSIO 52915 isolated from a deep-sea sediment in the South China Sea.</title>
        <authorList>
            <person name="Chen R.W."/>
        </authorList>
    </citation>
    <scope>NUCLEOTIDE SEQUENCE [LARGE SCALE GENOMIC DNA]</scope>
    <source>
        <strain evidence="3 4">SCSIO 52915</strain>
    </source>
</reference>
<proteinExistence type="predicted"/>
<keyword evidence="1" id="KW-0812">Transmembrane</keyword>